<keyword evidence="4 15" id="KW-0349">Heme</keyword>
<feature type="transmembrane region" description="Helical" evidence="18">
    <location>
        <begin position="43"/>
        <end position="65"/>
    </location>
</feature>
<feature type="domain" description="Cytochrome oxidase subunit II copper A binding" evidence="19">
    <location>
        <begin position="117"/>
        <end position="229"/>
    </location>
</feature>
<dbReference type="Gene3D" id="1.10.287.90">
    <property type="match status" value="1"/>
</dbReference>
<evidence type="ECO:0000256" key="9">
    <source>
        <dbReference type="ARBA" id="ARBA00022982"/>
    </source>
</evidence>
<evidence type="ECO:0000256" key="11">
    <source>
        <dbReference type="ARBA" id="ARBA00023004"/>
    </source>
</evidence>
<dbReference type="PANTHER" id="PTHR22888:SF9">
    <property type="entry name" value="CYTOCHROME C OXIDASE SUBUNIT 2"/>
    <property type="match status" value="1"/>
</dbReference>
<dbReference type="InterPro" id="IPR014222">
    <property type="entry name" value="Cyt_c_oxidase_su2"/>
</dbReference>
<dbReference type="InterPro" id="IPR009056">
    <property type="entry name" value="Cyt_c-like_dom"/>
</dbReference>
<dbReference type="InterPro" id="IPR045187">
    <property type="entry name" value="CcO_II"/>
</dbReference>
<evidence type="ECO:0000256" key="7">
    <source>
        <dbReference type="ARBA" id="ARBA00022723"/>
    </source>
</evidence>
<comment type="similarity">
    <text evidence="2 16">Belongs to the cytochrome c oxidase subunit 2 family.</text>
</comment>
<keyword evidence="8" id="KW-1278">Translocase</keyword>
<keyword evidence="23" id="KW-1185">Reference proteome</keyword>
<evidence type="ECO:0000256" key="17">
    <source>
        <dbReference type="RuleBase" id="RU004024"/>
    </source>
</evidence>
<dbReference type="GO" id="GO:0005507">
    <property type="term" value="F:copper ion binding"/>
    <property type="evidence" value="ECO:0007669"/>
    <property type="project" value="InterPro"/>
</dbReference>
<dbReference type="Gene3D" id="2.60.40.420">
    <property type="entry name" value="Cupredoxins - blue copper proteins"/>
    <property type="match status" value="1"/>
</dbReference>
<dbReference type="GO" id="GO:0016491">
    <property type="term" value="F:oxidoreductase activity"/>
    <property type="evidence" value="ECO:0007669"/>
    <property type="project" value="UniProtKB-KW"/>
</dbReference>
<dbReference type="PROSITE" id="PS50999">
    <property type="entry name" value="COX2_TM"/>
    <property type="match status" value="1"/>
</dbReference>
<evidence type="ECO:0000256" key="10">
    <source>
        <dbReference type="ARBA" id="ARBA00022989"/>
    </source>
</evidence>
<comment type="function">
    <text evidence="14 17">Subunits I and II form the functional core of the enzyme complex. Electrons originating in cytochrome c are transferred via heme a and Cu(A) to the binuclear center formed by heme a3 and Cu(B).</text>
</comment>
<organism evidence="22 23">
    <name type="scientific">Calidithermus roseus</name>
    <dbReference type="NCBI Taxonomy" id="1644118"/>
    <lineage>
        <taxon>Bacteria</taxon>
        <taxon>Thermotogati</taxon>
        <taxon>Deinococcota</taxon>
        <taxon>Deinococci</taxon>
        <taxon>Thermales</taxon>
        <taxon>Thermaceae</taxon>
        <taxon>Calidithermus</taxon>
    </lineage>
</organism>
<keyword evidence="10 18" id="KW-1133">Transmembrane helix</keyword>
<evidence type="ECO:0000259" key="20">
    <source>
        <dbReference type="PROSITE" id="PS50999"/>
    </source>
</evidence>
<dbReference type="OrthoDB" id="9781261at2"/>
<reference evidence="22 23" key="1">
    <citation type="submission" date="2018-08" db="EMBL/GenBank/DDBJ databases">
        <title>Meiothermus roseus NBRC 110900 genome sequencing project.</title>
        <authorList>
            <person name="Da Costa M.S."/>
            <person name="Albuquerque L."/>
            <person name="Raposo P."/>
            <person name="Froufe H.J.C."/>
            <person name="Barroso C.S."/>
            <person name="Egas C."/>
        </authorList>
    </citation>
    <scope>NUCLEOTIDE SEQUENCE [LARGE SCALE GENOMIC DNA]</scope>
    <source>
        <strain evidence="22 23">NBRC 110900</strain>
    </source>
</reference>
<dbReference type="Proteomes" id="UP000265341">
    <property type="component" value="Unassembled WGS sequence"/>
</dbReference>
<dbReference type="EC" id="7.1.1.9" evidence="17"/>
<dbReference type="SUPFAM" id="SSF46626">
    <property type="entry name" value="Cytochrome c"/>
    <property type="match status" value="1"/>
</dbReference>
<evidence type="ECO:0000256" key="15">
    <source>
        <dbReference type="PROSITE-ProRule" id="PRU00433"/>
    </source>
</evidence>
<dbReference type="GO" id="GO:0020037">
    <property type="term" value="F:heme binding"/>
    <property type="evidence" value="ECO:0007669"/>
    <property type="project" value="InterPro"/>
</dbReference>
<dbReference type="Pfam" id="PF00116">
    <property type="entry name" value="COX2"/>
    <property type="match status" value="1"/>
</dbReference>
<dbReference type="SUPFAM" id="SSF81464">
    <property type="entry name" value="Cytochrome c oxidase subunit II-like, transmembrane region"/>
    <property type="match status" value="1"/>
</dbReference>
<keyword evidence="7 15" id="KW-0479">Metal-binding</keyword>
<dbReference type="GO" id="GO:0005886">
    <property type="term" value="C:plasma membrane"/>
    <property type="evidence" value="ECO:0007669"/>
    <property type="project" value="UniProtKB-SubCell"/>
</dbReference>
<evidence type="ECO:0000256" key="2">
    <source>
        <dbReference type="ARBA" id="ARBA00007866"/>
    </source>
</evidence>
<dbReference type="AlphaFoldDB" id="A0A399F5M1"/>
<comment type="subcellular location">
    <subcellularLocation>
        <location evidence="16">Cell membrane</location>
        <topology evidence="16">Multi-pass membrane protein</topology>
    </subcellularLocation>
    <subcellularLocation>
        <location evidence="1">Membrane</location>
        <topology evidence="1">Multi-pass membrane protein</topology>
    </subcellularLocation>
</comment>
<dbReference type="EMBL" id="QWLA01000001">
    <property type="protein sequence ID" value="RIH89911.1"/>
    <property type="molecule type" value="Genomic_DNA"/>
</dbReference>
<dbReference type="CDD" id="cd04213">
    <property type="entry name" value="CuRO_CcO_Caa3_II"/>
    <property type="match status" value="1"/>
</dbReference>
<dbReference type="SUPFAM" id="SSF49503">
    <property type="entry name" value="Cupredoxins"/>
    <property type="match status" value="1"/>
</dbReference>
<keyword evidence="5 16" id="KW-0679">Respiratory chain</keyword>
<dbReference type="GO" id="GO:0042773">
    <property type="term" value="P:ATP synthesis coupled electron transport"/>
    <property type="evidence" value="ECO:0007669"/>
    <property type="project" value="TreeGrafter"/>
</dbReference>
<dbReference type="InterPro" id="IPR034236">
    <property type="entry name" value="CuRO_CcO_Caa3_II"/>
</dbReference>
<dbReference type="InterPro" id="IPR011759">
    <property type="entry name" value="Cyt_c_oxidase_su2_TM_dom"/>
</dbReference>
<feature type="transmembrane region" description="Helical" evidence="18">
    <location>
        <begin position="86"/>
        <end position="106"/>
    </location>
</feature>
<evidence type="ECO:0000259" key="19">
    <source>
        <dbReference type="PROSITE" id="PS50857"/>
    </source>
</evidence>
<feature type="domain" description="Cytochrome c" evidence="21">
    <location>
        <begin position="241"/>
        <end position="332"/>
    </location>
</feature>
<evidence type="ECO:0000256" key="16">
    <source>
        <dbReference type="RuleBase" id="RU000456"/>
    </source>
</evidence>
<evidence type="ECO:0000313" key="23">
    <source>
        <dbReference type="Proteomes" id="UP000265341"/>
    </source>
</evidence>
<keyword evidence="13 18" id="KW-0472">Membrane</keyword>
<evidence type="ECO:0000256" key="14">
    <source>
        <dbReference type="ARBA" id="ARBA00024688"/>
    </source>
</evidence>
<dbReference type="InterPro" id="IPR036909">
    <property type="entry name" value="Cyt_c-like_dom_sf"/>
</dbReference>
<keyword evidence="12 17" id="KW-0186">Copper</keyword>
<evidence type="ECO:0000256" key="13">
    <source>
        <dbReference type="ARBA" id="ARBA00023136"/>
    </source>
</evidence>
<dbReference type="PROSITE" id="PS51007">
    <property type="entry name" value="CYTC"/>
    <property type="match status" value="1"/>
</dbReference>
<keyword evidence="6 16" id="KW-0812">Transmembrane</keyword>
<evidence type="ECO:0000256" key="5">
    <source>
        <dbReference type="ARBA" id="ARBA00022660"/>
    </source>
</evidence>
<evidence type="ECO:0000256" key="12">
    <source>
        <dbReference type="ARBA" id="ARBA00023008"/>
    </source>
</evidence>
<evidence type="ECO:0000256" key="4">
    <source>
        <dbReference type="ARBA" id="ARBA00022617"/>
    </source>
</evidence>
<dbReference type="PROSITE" id="PS50857">
    <property type="entry name" value="COX2_CUA"/>
    <property type="match status" value="1"/>
</dbReference>
<protein>
    <recommendedName>
        <fullName evidence="17">Cytochrome c oxidase subunit 2</fullName>
        <ecNumber evidence="17">7.1.1.9</ecNumber>
    </recommendedName>
</protein>
<dbReference type="InterPro" id="IPR002429">
    <property type="entry name" value="CcO_II-like_C"/>
</dbReference>
<evidence type="ECO:0000256" key="3">
    <source>
        <dbReference type="ARBA" id="ARBA00022448"/>
    </source>
</evidence>
<dbReference type="InterPro" id="IPR036257">
    <property type="entry name" value="Cyt_c_oxidase_su2_TM_sf"/>
</dbReference>
<evidence type="ECO:0000259" key="21">
    <source>
        <dbReference type="PROSITE" id="PS51007"/>
    </source>
</evidence>
<feature type="domain" description="Cytochrome oxidase subunit II transmembrane region profile" evidence="20">
    <location>
        <begin position="19"/>
        <end position="116"/>
    </location>
</feature>
<keyword evidence="22" id="KW-0560">Oxidoreductase</keyword>
<comment type="catalytic activity">
    <reaction evidence="17">
        <text>4 Fe(II)-[cytochrome c] + O2 + 8 H(+)(in) = 4 Fe(III)-[cytochrome c] + 2 H2O + 4 H(+)(out)</text>
        <dbReference type="Rhea" id="RHEA:11436"/>
        <dbReference type="Rhea" id="RHEA-COMP:10350"/>
        <dbReference type="Rhea" id="RHEA-COMP:14399"/>
        <dbReference type="ChEBI" id="CHEBI:15377"/>
        <dbReference type="ChEBI" id="CHEBI:15378"/>
        <dbReference type="ChEBI" id="CHEBI:15379"/>
        <dbReference type="ChEBI" id="CHEBI:29033"/>
        <dbReference type="ChEBI" id="CHEBI:29034"/>
        <dbReference type="EC" id="7.1.1.9"/>
    </reaction>
</comment>
<comment type="cofactor">
    <cofactor evidence="17">
        <name>Cu cation</name>
        <dbReference type="ChEBI" id="CHEBI:23378"/>
    </cofactor>
    <text evidence="17">Binds a copper A center.</text>
</comment>
<evidence type="ECO:0000256" key="8">
    <source>
        <dbReference type="ARBA" id="ARBA00022967"/>
    </source>
</evidence>
<dbReference type="RefSeq" id="WP_119275506.1">
    <property type="nucleotide sequence ID" value="NZ_QWLA01000001.1"/>
</dbReference>
<keyword evidence="3 16" id="KW-0813">Transport</keyword>
<sequence>MLRGSIVLWVALLLGLALGQDTRVVNILDPSTSYNREVGRLLVWVMAFAVLIFGVVTGALTYTVVKFRKRGNEQGEPPQFHGNDRLEILWTIIPTLIIVIIFGLTAQSMIANAKLPAGAMTVKVTGYQFWWDYEYEGLGIRNSNELILPVGKPVIVEITSKDIIHSWWPASLVGKQDAIPGVTTRLHFTPEKEGIYYGQCAELCGASHANMRFRVIVVSQEAFDRFVRGAQNYRAPEPQDALTRQGQGLFQQNCAACHAVKGTAAQGVIGPDLSYFGNRTTVGSGLWENTDTYLIPWIKNSPGVKPGSKMPPFAQLSDDDAKAIAAYIKSLRIEGLDFQGLPQF</sequence>
<evidence type="ECO:0000313" key="22">
    <source>
        <dbReference type="EMBL" id="RIH89911.1"/>
    </source>
</evidence>
<evidence type="ECO:0000256" key="1">
    <source>
        <dbReference type="ARBA" id="ARBA00004141"/>
    </source>
</evidence>
<keyword evidence="11 15" id="KW-0408">Iron</keyword>
<dbReference type="Pfam" id="PF00034">
    <property type="entry name" value="Cytochrom_C"/>
    <property type="match status" value="1"/>
</dbReference>
<dbReference type="PANTHER" id="PTHR22888">
    <property type="entry name" value="CYTOCHROME C OXIDASE, SUBUNIT II"/>
    <property type="match status" value="1"/>
</dbReference>
<gene>
    <name evidence="22" type="primary">ctaC</name>
    <name evidence="22" type="ORF">Mrose_00136</name>
</gene>
<evidence type="ECO:0000256" key="6">
    <source>
        <dbReference type="ARBA" id="ARBA00022692"/>
    </source>
</evidence>
<dbReference type="NCBIfam" id="TIGR02866">
    <property type="entry name" value="CoxB"/>
    <property type="match status" value="1"/>
</dbReference>
<evidence type="ECO:0000256" key="18">
    <source>
        <dbReference type="SAM" id="Phobius"/>
    </source>
</evidence>
<dbReference type="InterPro" id="IPR008972">
    <property type="entry name" value="Cupredoxin"/>
</dbReference>
<dbReference type="Pfam" id="PF02790">
    <property type="entry name" value="COX2_TM"/>
    <property type="match status" value="1"/>
</dbReference>
<proteinExistence type="inferred from homology"/>
<dbReference type="GO" id="GO:0004129">
    <property type="term" value="F:cytochrome-c oxidase activity"/>
    <property type="evidence" value="ECO:0007669"/>
    <property type="project" value="UniProtKB-EC"/>
</dbReference>
<keyword evidence="9 16" id="KW-0249">Electron transport</keyword>
<name>A0A399F5M1_9DEIN</name>
<comment type="caution">
    <text evidence="22">The sequence shown here is derived from an EMBL/GenBank/DDBJ whole genome shotgun (WGS) entry which is preliminary data.</text>
</comment>
<accession>A0A399F5M1</accession>